<dbReference type="InterPro" id="IPR011990">
    <property type="entry name" value="TPR-like_helical_dom_sf"/>
</dbReference>
<dbReference type="EMBL" id="UINC01000282">
    <property type="protein sequence ID" value="SUZ52569.1"/>
    <property type="molecule type" value="Genomic_DNA"/>
</dbReference>
<feature type="transmembrane region" description="Helical" evidence="1">
    <location>
        <begin position="36"/>
        <end position="57"/>
    </location>
</feature>
<accession>A0A381NDS7</accession>
<gene>
    <name evidence="2" type="ORF">METZ01_LOCUS5423</name>
</gene>
<keyword evidence="1" id="KW-0812">Transmembrane</keyword>
<reference evidence="2" key="1">
    <citation type="submission" date="2018-05" db="EMBL/GenBank/DDBJ databases">
        <authorList>
            <person name="Lanie J.A."/>
            <person name="Ng W.-L."/>
            <person name="Kazmierczak K.M."/>
            <person name="Andrzejewski T.M."/>
            <person name="Davidsen T.M."/>
            <person name="Wayne K.J."/>
            <person name="Tettelin H."/>
            <person name="Glass J.I."/>
            <person name="Rusch D."/>
            <person name="Podicherti R."/>
            <person name="Tsui H.-C.T."/>
            <person name="Winkler M.E."/>
        </authorList>
    </citation>
    <scope>NUCLEOTIDE SEQUENCE</scope>
</reference>
<dbReference type="Gene3D" id="1.25.40.10">
    <property type="entry name" value="Tetratricopeptide repeat domain"/>
    <property type="match status" value="1"/>
</dbReference>
<sequence length="181" mass="20198">MRGRRIMAITPASQAGDVSSILIARSKSPMKHKTQLSFFIISSILLISSCAIFIPGYSEYSSAKKYYQIGDYDSAVHAVSRSLQIKADNQKGIALLELAYPLAVTRHQSNIDKLNTLEDASKWPDLVYEYEALESLGNQVELLKSILKIQMNYNLTLAVGDYSNELKKARPLAADYHYTMG</sequence>
<dbReference type="AlphaFoldDB" id="A0A381NDS7"/>
<name>A0A381NDS7_9ZZZZ</name>
<protein>
    <submittedName>
        <fullName evidence="2">Uncharacterized protein</fullName>
    </submittedName>
</protein>
<keyword evidence="1" id="KW-0472">Membrane</keyword>
<evidence type="ECO:0000313" key="2">
    <source>
        <dbReference type="EMBL" id="SUZ52569.1"/>
    </source>
</evidence>
<evidence type="ECO:0000256" key="1">
    <source>
        <dbReference type="SAM" id="Phobius"/>
    </source>
</evidence>
<organism evidence="2">
    <name type="scientific">marine metagenome</name>
    <dbReference type="NCBI Taxonomy" id="408172"/>
    <lineage>
        <taxon>unclassified sequences</taxon>
        <taxon>metagenomes</taxon>
        <taxon>ecological metagenomes</taxon>
    </lineage>
</organism>
<feature type="non-terminal residue" evidence="2">
    <location>
        <position position="181"/>
    </location>
</feature>
<proteinExistence type="predicted"/>
<keyword evidence="1" id="KW-1133">Transmembrane helix</keyword>